<comment type="caution">
    <text evidence="1">The sequence shown here is derived from an EMBL/GenBank/DDBJ whole genome shotgun (WGS) entry which is preliminary data.</text>
</comment>
<dbReference type="OrthoDB" id="5824383at2"/>
<evidence type="ECO:0000313" key="1">
    <source>
        <dbReference type="EMBL" id="PSV99763.1"/>
    </source>
</evidence>
<dbReference type="Proteomes" id="UP000241954">
    <property type="component" value="Unassembled WGS sequence"/>
</dbReference>
<sequence length="183" mass="21019">MSTLEQQLLLLGMADLPIDTLIKKQLDQFITASSAHFDHVCQQRPNSTTIDLLLGFMTLHHQQAQQQWLHQQTAATKMQTVFNNTIGHDHAANFTHQDHNALLALTHLWLMVQGASGIDYSYSNEQAKTQSDLLLENEITTSPLQINPKLELLRCQFMQSYYLGKNHNKVKLRTRIKLLFRKV</sequence>
<dbReference type="Proteomes" id="UP000241190">
    <property type="component" value="Unassembled WGS sequence"/>
</dbReference>
<gene>
    <name evidence="1" type="ORF">C9I88_00970</name>
    <name evidence="2" type="ORF">C9J52_02740</name>
</gene>
<dbReference type="GeneID" id="93546833"/>
<organism evidence="1 4">
    <name type="scientific">Photobacterium iliopiscarium</name>
    <dbReference type="NCBI Taxonomy" id="56192"/>
    <lineage>
        <taxon>Bacteria</taxon>
        <taxon>Pseudomonadati</taxon>
        <taxon>Pseudomonadota</taxon>
        <taxon>Gammaproteobacteria</taxon>
        <taxon>Vibrionales</taxon>
        <taxon>Vibrionaceae</taxon>
        <taxon>Photobacterium</taxon>
    </lineage>
</organism>
<dbReference type="RefSeq" id="WP_045036473.1">
    <property type="nucleotide sequence ID" value="NZ_JZSR01000009.1"/>
</dbReference>
<proteinExistence type="predicted"/>
<reference evidence="1 4" key="1">
    <citation type="submission" date="2018-01" db="EMBL/GenBank/DDBJ databases">
        <title>Whole genome sequencing of Histamine producing bacteria.</title>
        <authorList>
            <person name="Butler K."/>
        </authorList>
    </citation>
    <scope>NUCLEOTIDE SEQUENCE [LARGE SCALE GENOMIC DNA]</scope>
    <source>
        <strain evidence="2 3">ATCC 51761</strain>
        <strain evidence="1 4">NCIMB 13481</strain>
    </source>
</reference>
<dbReference type="AlphaFoldDB" id="A0A0D8Q0Q1"/>
<evidence type="ECO:0000313" key="2">
    <source>
        <dbReference type="EMBL" id="PSW99294.1"/>
    </source>
</evidence>
<accession>A0A0D8Q0Q1</accession>
<name>A0A0D8Q0Q1_9GAMM</name>
<evidence type="ECO:0000313" key="4">
    <source>
        <dbReference type="Proteomes" id="UP000241954"/>
    </source>
</evidence>
<evidence type="ECO:0000313" key="3">
    <source>
        <dbReference type="Proteomes" id="UP000241190"/>
    </source>
</evidence>
<dbReference type="EMBL" id="PYOP01000003">
    <property type="protein sequence ID" value="PSW99294.1"/>
    <property type="molecule type" value="Genomic_DNA"/>
</dbReference>
<keyword evidence="3" id="KW-1185">Reference proteome</keyword>
<dbReference type="EMBL" id="PYLW01000001">
    <property type="protein sequence ID" value="PSV99763.1"/>
    <property type="molecule type" value="Genomic_DNA"/>
</dbReference>
<protein>
    <submittedName>
        <fullName evidence="1">Uncharacterized protein</fullName>
    </submittedName>
</protein>